<dbReference type="Proteomes" id="UP000046122">
    <property type="component" value="Unassembled WGS sequence"/>
</dbReference>
<accession>A0A090EP79</accession>
<evidence type="ECO:0000313" key="5">
    <source>
        <dbReference type="Proteomes" id="UP000046122"/>
    </source>
</evidence>
<reference evidence="4" key="2">
    <citation type="submission" date="2014-08" db="EMBL/GenBank/DDBJ databases">
        <authorList>
            <person name="Moulin L."/>
        </authorList>
    </citation>
    <scope>NUCLEOTIDE SEQUENCE [LARGE SCALE GENOMIC DNA]</scope>
</reference>
<evidence type="ECO:0000313" key="2">
    <source>
        <dbReference type="EMBL" id="CDX32987.1"/>
    </source>
</evidence>
<evidence type="ECO:0000313" key="1">
    <source>
        <dbReference type="EMBL" id="CDX15838.1"/>
    </source>
</evidence>
<protein>
    <submittedName>
        <fullName evidence="2">Uncharacterized protein</fullName>
    </submittedName>
</protein>
<name>A0A090EP79_MESPL</name>
<evidence type="ECO:0000313" key="3">
    <source>
        <dbReference type="EMBL" id="CDX59814.1"/>
    </source>
</evidence>
<dbReference type="Proteomes" id="UP000045285">
    <property type="component" value="Unassembled WGS sequence"/>
</dbReference>
<dbReference type="EMBL" id="CCNB01000007">
    <property type="protein sequence ID" value="CDX32987.1"/>
    <property type="molecule type" value="Genomic_DNA"/>
</dbReference>
<organism evidence="2 6">
    <name type="scientific">Mesorhizobium plurifarium</name>
    <dbReference type="NCBI Taxonomy" id="69974"/>
    <lineage>
        <taxon>Bacteria</taxon>
        <taxon>Pseudomonadati</taxon>
        <taxon>Pseudomonadota</taxon>
        <taxon>Alphaproteobacteria</taxon>
        <taxon>Hyphomicrobiales</taxon>
        <taxon>Phyllobacteriaceae</taxon>
        <taxon>Mesorhizobium</taxon>
    </lineage>
</organism>
<dbReference type="EMBL" id="CCMZ01000012">
    <property type="protein sequence ID" value="CDX15838.1"/>
    <property type="molecule type" value="Genomic_DNA"/>
</dbReference>
<dbReference type="Proteomes" id="UP000046373">
    <property type="component" value="Unassembled WGS sequence"/>
</dbReference>
<dbReference type="AlphaFoldDB" id="A0A090EP79"/>
<proteinExistence type="predicted"/>
<keyword evidence="4" id="KW-1185">Reference proteome</keyword>
<gene>
    <name evidence="1" type="ORF">MPL3356_20069</name>
    <name evidence="3" type="ORF">MPL3365_30862</name>
    <name evidence="2" type="ORF">MPLDJ20_150378</name>
</gene>
<dbReference type="EMBL" id="CCNE01000023">
    <property type="protein sequence ID" value="CDX59814.1"/>
    <property type="molecule type" value="Genomic_DNA"/>
</dbReference>
<sequence length="70" mass="7675">MRYFLRNSASCGGVKIRSSVRGSGALITSGKVLSDMFSSRDTIGSRQSHLSSLTPGETIYKNEKSIYRLD</sequence>
<reference evidence="5 6" key="1">
    <citation type="submission" date="2014-08" db="EMBL/GenBank/DDBJ databases">
        <authorList>
            <person name="Moulin Lionel"/>
        </authorList>
    </citation>
    <scope>NUCLEOTIDE SEQUENCE [LARGE SCALE GENOMIC DNA]</scope>
</reference>
<evidence type="ECO:0000313" key="6">
    <source>
        <dbReference type="Proteomes" id="UP000046373"/>
    </source>
</evidence>
<evidence type="ECO:0000313" key="4">
    <source>
        <dbReference type="Proteomes" id="UP000045285"/>
    </source>
</evidence>